<evidence type="ECO:0000256" key="1">
    <source>
        <dbReference type="SAM" id="MobiDB-lite"/>
    </source>
</evidence>
<dbReference type="Pfam" id="PF04394">
    <property type="entry name" value="DUF536"/>
    <property type="match status" value="1"/>
</dbReference>
<evidence type="ECO:0000259" key="2">
    <source>
        <dbReference type="Pfam" id="PF04394"/>
    </source>
</evidence>
<keyword evidence="4" id="KW-1185">Reference proteome</keyword>
<sequence length="113" mass="13370">MENQQILALESNRKIQRLESELEEERQLNYSANKRKNTEIQETKHNTDSINIYPDNQEEKIVSHFNDVIKSKNENKQQNSESQETGDINNVSKDVETKENRSKKSFWVRLFGN</sequence>
<feature type="compositionally biased region" description="Polar residues" evidence="1">
    <location>
        <begin position="76"/>
        <end position="92"/>
    </location>
</feature>
<feature type="compositionally biased region" description="Basic and acidic residues" evidence="1">
    <location>
        <begin position="36"/>
        <end position="47"/>
    </location>
</feature>
<feature type="region of interest" description="Disordered" evidence="1">
    <location>
        <begin position="29"/>
        <end position="101"/>
    </location>
</feature>
<protein>
    <submittedName>
        <fullName evidence="3">Putative replication-associated protein</fullName>
    </submittedName>
</protein>
<accession>A0A380G0N2</accession>
<organism evidence="3 4">
    <name type="scientific">Staphylococcus intermedius NCTC 11048</name>
    <dbReference type="NCBI Taxonomy" id="1141106"/>
    <lineage>
        <taxon>Bacteria</taxon>
        <taxon>Bacillati</taxon>
        <taxon>Bacillota</taxon>
        <taxon>Bacilli</taxon>
        <taxon>Bacillales</taxon>
        <taxon>Staphylococcaceae</taxon>
        <taxon>Staphylococcus</taxon>
        <taxon>Staphylococcus intermedius group</taxon>
    </lineage>
</organism>
<feature type="compositionally biased region" description="Basic and acidic residues" evidence="1">
    <location>
        <begin position="57"/>
        <end position="75"/>
    </location>
</feature>
<name>A0A380G0N2_STAIN</name>
<feature type="domain" description="Regulator of chromosome segregation-like C-terminal" evidence="2">
    <location>
        <begin position="2"/>
        <end position="26"/>
    </location>
</feature>
<proteinExistence type="predicted"/>
<gene>
    <name evidence="3" type="ORF">NCTC11048_00161</name>
</gene>
<dbReference type="Proteomes" id="UP000255549">
    <property type="component" value="Unassembled WGS sequence"/>
</dbReference>
<dbReference type="AlphaFoldDB" id="A0A380G0N2"/>
<reference evidence="3 4" key="1">
    <citation type="submission" date="2018-06" db="EMBL/GenBank/DDBJ databases">
        <authorList>
            <consortium name="Pathogen Informatics"/>
            <person name="Doyle S."/>
        </authorList>
    </citation>
    <scope>NUCLEOTIDE SEQUENCE [LARGE SCALE GENOMIC DNA]</scope>
    <source>
        <strain evidence="4">NCTC 11048</strain>
    </source>
</reference>
<evidence type="ECO:0000313" key="3">
    <source>
        <dbReference type="EMBL" id="SUM43798.1"/>
    </source>
</evidence>
<dbReference type="InterPro" id="IPR007489">
    <property type="entry name" value="RocS-like_C"/>
</dbReference>
<evidence type="ECO:0000313" key="4">
    <source>
        <dbReference type="Proteomes" id="UP000255549"/>
    </source>
</evidence>
<dbReference type="EMBL" id="UHDP01000001">
    <property type="protein sequence ID" value="SUM43798.1"/>
    <property type="molecule type" value="Genomic_DNA"/>
</dbReference>